<dbReference type="InterPro" id="IPR038765">
    <property type="entry name" value="Papain-like_cys_pep_sf"/>
</dbReference>
<dbReference type="Pfam" id="PF00877">
    <property type="entry name" value="NLPC_P60"/>
    <property type="match status" value="1"/>
</dbReference>
<keyword evidence="3" id="KW-0378">Hydrolase</keyword>
<feature type="domain" description="NlpC/P60" evidence="5">
    <location>
        <begin position="130"/>
        <end position="246"/>
    </location>
</feature>
<proteinExistence type="inferred from homology"/>
<keyword evidence="4" id="KW-0788">Thiol protease</keyword>
<evidence type="ECO:0000259" key="5">
    <source>
        <dbReference type="PROSITE" id="PS51935"/>
    </source>
</evidence>
<dbReference type="InterPro" id="IPR041382">
    <property type="entry name" value="SH3_16"/>
</dbReference>
<dbReference type="PANTHER" id="PTHR47359:SF3">
    <property type="entry name" value="NLP_P60 DOMAIN-CONTAINING PROTEIN-RELATED"/>
    <property type="match status" value="1"/>
</dbReference>
<evidence type="ECO:0000313" key="6">
    <source>
        <dbReference type="EMBL" id="NYS26180.1"/>
    </source>
</evidence>
<dbReference type="PANTHER" id="PTHR47359">
    <property type="entry name" value="PEPTIDOGLYCAN DL-ENDOPEPTIDASE CWLO"/>
    <property type="match status" value="1"/>
</dbReference>
<evidence type="ECO:0000256" key="3">
    <source>
        <dbReference type="ARBA" id="ARBA00022801"/>
    </source>
</evidence>
<dbReference type="InterPro" id="IPR000064">
    <property type="entry name" value="NLP_P60_dom"/>
</dbReference>
<dbReference type="SUPFAM" id="SSF54001">
    <property type="entry name" value="Cysteine proteinases"/>
    <property type="match status" value="1"/>
</dbReference>
<accession>A0A7Z0KZF6</accession>
<dbReference type="Proteomes" id="UP000529417">
    <property type="component" value="Unassembled WGS sequence"/>
</dbReference>
<dbReference type="EMBL" id="JACBXS010000035">
    <property type="protein sequence ID" value="NYS26180.1"/>
    <property type="molecule type" value="Genomic_DNA"/>
</dbReference>
<evidence type="ECO:0000256" key="4">
    <source>
        <dbReference type="ARBA" id="ARBA00022807"/>
    </source>
</evidence>
<protein>
    <submittedName>
        <fullName evidence="6">C40 family peptidase</fullName>
    </submittedName>
</protein>
<dbReference type="PROSITE" id="PS51935">
    <property type="entry name" value="NLPC_P60"/>
    <property type="match status" value="1"/>
</dbReference>
<comment type="caution">
    <text evidence="6">The sequence shown here is derived from an EMBL/GenBank/DDBJ whole genome shotgun (WGS) entry which is preliminary data.</text>
</comment>
<gene>
    <name evidence="6" type="ORF">HUK65_14390</name>
</gene>
<organism evidence="6 7">
    <name type="scientific">Rhabdonatronobacter sediminivivens</name>
    <dbReference type="NCBI Taxonomy" id="2743469"/>
    <lineage>
        <taxon>Bacteria</taxon>
        <taxon>Pseudomonadati</taxon>
        <taxon>Pseudomonadota</taxon>
        <taxon>Alphaproteobacteria</taxon>
        <taxon>Rhodobacterales</taxon>
        <taxon>Paracoccaceae</taxon>
        <taxon>Rhabdonatronobacter</taxon>
    </lineage>
</organism>
<reference evidence="6 7" key="1">
    <citation type="journal article" date="2000" name="Arch. Microbiol.">
        <title>Rhodobaca bogoriensis gen. nov. and sp. nov., an alkaliphilic purple nonsulfur bacterium from African Rift Valley soda lakes.</title>
        <authorList>
            <person name="Milford A.D."/>
            <person name="Achenbach L.A."/>
            <person name="Jung D.O."/>
            <person name="Madigan M.T."/>
        </authorList>
    </citation>
    <scope>NUCLEOTIDE SEQUENCE [LARGE SCALE GENOMIC DNA]</scope>
    <source>
        <strain evidence="6 7">2376</strain>
    </source>
</reference>
<dbReference type="AlphaFoldDB" id="A0A7Z0KZF6"/>
<comment type="similarity">
    <text evidence="1">Belongs to the peptidase C40 family.</text>
</comment>
<dbReference type="GO" id="GO:0006508">
    <property type="term" value="P:proteolysis"/>
    <property type="evidence" value="ECO:0007669"/>
    <property type="project" value="UniProtKB-KW"/>
</dbReference>
<dbReference type="GO" id="GO:0008234">
    <property type="term" value="F:cysteine-type peptidase activity"/>
    <property type="evidence" value="ECO:0007669"/>
    <property type="project" value="UniProtKB-KW"/>
</dbReference>
<evidence type="ECO:0000313" key="7">
    <source>
        <dbReference type="Proteomes" id="UP000529417"/>
    </source>
</evidence>
<keyword evidence="2" id="KW-0645">Protease</keyword>
<keyword evidence="7" id="KW-1185">Reference proteome</keyword>
<evidence type="ECO:0000256" key="2">
    <source>
        <dbReference type="ARBA" id="ARBA00022670"/>
    </source>
</evidence>
<dbReference type="Gene3D" id="3.90.1720.10">
    <property type="entry name" value="endopeptidase domain like (from Nostoc punctiforme)"/>
    <property type="match status" value="1"/>
</dbReference>
<evidence type="ECO:0000256" key="1">
    <source>
        <dbReference type="ARBA" id="ARBA00007074"/>
    </source>
</evidence>
<sequence>MMRVSATVAPLFDAPDGGRRQRELVLHERFLVLEERGARVFGRAGRDGYVGWMPGAVLAPDPGAMTHVVAARQSYLCPEPVVKNSAAIVPVSFGSAFRVVALHDGDRWAEVARLEGARAFVPAAHLRPLDRPEADPVAVALRFLGTPYHWGGNSGFGIDCSGLVQAALLACGMECPGDSDLQRHLGCALPQGAAVRRGDLFFWPGHVALAVDAGQLLHANAHHMAVVQEPIADAVARIGVPWMRRL</sequence>
<dbReference type="InterPro" id="IPR051794">
    <property type="entry name" value="PG_Endopeptidase_C40"/>
</dbReference>
<name>A0A7Z0KZF6_9RHOB</name>
<dbReference type="Pfam" id="PF18348">
    <property type="entry name" value="SH3_16"/>
    <property type="match status" value="1"/>
</dbReference>